<gene>
    <name evidence="1" type="primary">191</name>
    <name evidence="1" type="ORF">M51_191</name>
</gene>
<evidence type="ECO:0000313" key="1">
    <source>
        <dbReference type="EMBL" id="UAV89772.1"/>
    </source>
</evidence>
<dbReference type="KEGG" id="vg:80266421"/>
<sequence>MSFIALALTLCTFVGPDQDGVSSQFVPDHCNTYFIDAFAGDFVEGEKEPEAKPMADQWGDCMTRLDEETMLARAAARSDRATKPTAKDGQYTANREAYLKRFNIVTDVQSIDRWEYGCAKVAENDTP</sequence>
<reference evidence="1 2" key="1">
    <citation type="submission" date="2021-08" db="EMBL/GenBank/DDBJ databases">
        <authorList>
            <person name="DeCurzio J.M.K."/>
            <person name="Krukonis G.P."/>
            <person name="Delesalle V.A."/>
        </authorList>
    </citation>
    <scope>NUCLEOTIDE SEQUENCE [LARGE SCALE GENOMIC DNA]</scope>
</reference>
<keyword evidence="2" id="KW-1185">Reference proteome</keyword>
<dbReference type="Proteomes" id="UP000828412">
    <property type="component" value="Segment"/>
</dbReference>
<organism evidence="1 2">
    <name type="scientific">Pseudomonas phage M5.1</name>
    <dbReference type="NCBI Taxonomy" id="2873460"/>
    <lineage>
        <taxon>Viruses</taxon>
        <taxon>Duplodnaviria</taxon>
        <taxon>Heunggongvirae</taxon>
        <taxon>Uroviricota</taxon>
        <taxon>Caudoviricetes</taxon>
        <taxon>Vandenendeviridae</taxon>
        <taxon>Gorskivirinae</taxon>
        <taxon>Kremarvirus</taxon>
        <taxon>Kremarvirus M51</taxon>
    </lineage>
</organism>
<dbReference type="EMBL" id="MZ826350">
    <property type="protein sequence ID" value="UAV89772.1"/>
    <property type="molecule type" value="Genomic_DNA"/>
</dbReference>
<evidence type="ECO:0000313" key="2">
    <source>
        <dbReference type="Proteomes" id="UP000828412"/>
    </source>
</evidence>
<accession>A0AAE9BPC4</accession>
<protein>
    <submittedName>
        <fullName evidence="1">Uncharacterized protein</fullName>
    </submittedName>
</protein>
<dbReference type="GeneID" id="80266421"/>
<dbReference type="RefSeq" id="YP_010766724.1">
    <property type="nucleotide sequence ID" value="NC_073680.1"/>
</dbReference>
<proteinExistence type="predicted"/>
<name>A0AAE9BPC4_9CAUD</name>